<evidence type="ECO:0000256" key="1">
    <source>
        <dbReference type="ARBA" id="ARBA00004477"/>
    </source>
</evidence>
<proteinExistence type="inferred from homology"/>
<dbReference type="EMBL" id="JAEPRC010000137">
    <property type="protein sequence ID" value="KAG2207064.1"/>
    <property type="molecule type" value="Genomic_DNA"/>
</dbReference>
<dbReference type="PANTHER" id="PTHR14969:SF28">
    <property type="entry name" value="DIHYDROSPHINGOSINE 1-PHOSPHATE PHOSPHATASE LCB3-RELATED"/>
    <property type="match status" value="1"/>
</dbReference>
<keyword evidence="2 8" id="KW-0812">Transmembrane</keyword>
<evidence type="ECO:0000313" key="10">
    <source>
        <dbReference type="EMBL" id="KAG2207064.1"/>
    </source>
</evidence>
<gene>
    <name evidence="10" type="ORF">INT46_003599</name>
</gene>
<feature type="transmembrane region" description="Helical" evidence="8">
    <location>
        <begin position="445"/>
        <end position="466"/>
    </location>
</feature>
<keyword evidence="4" id="KW-0256">Endoplasmic reticulum</keyword>
<dbReference type="OrthoDB" id="301434at2759"/>
<dbReference type="GO" id="GO:0042392">
    <property type="term" value="F:sphingosine-1-phosphate phosphatase activity"/>
    <property type="evidence" value="ECO:0007669"/>
    <property type="project" value="TreeGrafter"/>
</dbReference>
<evidence type="ECO:0000256" key="2">
    <source>
        <dbReference type="ARBA" id="ARBA00022692"/>
    </source>
</evidence>
<protein>
    <recommendedName>
        <fullName evidence="9">Phosphatidic acid phosphatase type 2/haloperoxidase domain-containing protein</fullName>
    </recommendedName>
</protein>
<dbReference type="SUPFAM" id="SSF48317">
    <property type="entry name" value="Acid phosphatase/Vanadium-dependent haloperoxidase"/>
    <property type="match status" value="1"/>
</dbReference>
<evidence type="ECO:0000313" key="11">
    <source>
        <dbReference type="Proteomes" id="UP000650833"/>
    </source>
</evidence>
<feature type="transmembrane region" description="Helical" evidence="8">
    <location>
        <begin position="297"/>
        <end position="319"/>
    </location>
</feature>
<keyword evidence="3" id="KW-0378">Hydrolase</keyword>
<evidence type="ECO:0000256" key="7">
    <source>
        <dbReference type="ARBA" id="ARBA00038324"/>
    </source>
</evidence>
<feature type="transmembrane region" description="Helical" evidence="8">
    <location>
        <begin position="201"/>
        <end position="219"/>
    </location>
</feature>
<evidence type="ECO:0000256" key="8">
    <source>
        <dbReference type="SAM" id="Phobius"/>
    </source>
</evidence>
<keyword evidence="6 8" id="KW-0472">Membrane</keyword>
<dbReference type="PANTHER" id="PTHR14969">
    <property type="entry name" value="SPHINGOSINE-1-PHOSPHATE PHOSPHOHYDROLASE"/>
    <property type="match status" value="1"/>
</dbReference>
<accession>A0A8H7R9X1</accession>
<keyword evidence="11" id="KW-1185">Reference proteome</keyword>
<evidence type="ECO:0000259" key="9">
    <source>
        <dbReference type="SMART" id="SM00014"/>
    </source>
</evidence>
<dbReference type="Pfam" id="PF01569">
    <property type="entry name" value="PAP2"/>
    <property type="match status" value="1"/>
</dbReference>
<comment type="subcellular location">
    <subcellularLocation>
        <location evidence="1">Endoplasmic reticulum membrane</location>
        <topology evidence="1">Multi-pass membrane protein</topology>
    </subcellularLocation>
</comment>
<dbReference type="GO" id="GO:0005789">
    <property type="term" value="C:endoplasmic reticulum membrane"/>
    <property type="evidence" value="ECO:0007669"/>
    <property type="project" value="UniProtKB-SubCell"/>
</dbReference>
<dbReference type="SMART" id="SM00014">
    <property type="entry name" value="acidPPc"/>
    <property type="match status" value="1"/>
</dbReference>
<feature type="transmembrane region" description="Helical" evidence="8">
    <location>
        <begin position="231"/>
        <end position="249"/>
    </location>
</feature>
<evidence type="ECO:0000256" key="5">
    <source>
        <dbReference type="ARBA" id="ARBA00022989"/>
    </source>
</evidence>
<feature type="transmembrane region" description="Helical" evidence="8">
    <location>
        <begin position="174"/>
        <end position="194"/>
    </location>
</feature>
<dbReference type="CDD" id="cd03388">
    <property type="entry name" value="PAP2_SPPase1"/>
    <property type="match status" value="1"/>
</dbReference>
<comment type="caution">
    <text evidence="10">The sequence shown here is derived from an EMBL/GenBank/DDBJ whole genome shotgun (WGS) entry which is preliminary data.</text>
</comment>
<dbReference type="Gene3D" id="1.20.144.10">
    <property type="entry name" value="Phosphatidic acid phosphatase type 2/haloperoxidase"/>
    <property type="match status" value="1"/>
</dbReference>
<sequence>MSRKTFKTIEADVDAGTHDDRLYNKAFDGFRASLRNKLLPLVRHETPILASMQKSIRTPGLDQYFVWTANLGTHTFFMVFLPILIWFGNAELGRNVAFLTASGVFWSGFVKASNFDFLCLPRPMSPPVHRLTMSPSVALEYGFPSTHSTNSISVALFLISMACEKLAPESPARLISVIACTFYAVSVVFGRIYCGMHTVTDCIGGSILAYLVYLAQWTFKDQFNALFTSQSYWVFMAIPICLMLVSLHPDPMERCPCFEDSVCFMGVLIGLMPGSWLCNQTDFCYTGLSSSVLSTQIGIMGALFLLVKLVAGVACLFIWRIVCKKVCYYILPPIYRVFNLPHRKFEIGARTYKSLRRESIHPVPSVLDFQSMTGNMEDHEHVGIQSAIDLREAQDQRNQLSYRGGVREDVPISTSGSDKEVFDPTSLLIIEDAPLRYDVDIVTKLIVYAGIGFVAVYIVPMLFQLMSQFVV</sequence>
<dbReference type="Proteomes" id="UP000650833">
    <property type="component" value="Unassembled WGS sequence"/>
</dbReference>
<comment type="similarity">
    <text evidence="7">Belongs to the type 2 lipid phosphate phosphatase family.</text>
</comment>
<reference evidence="10" key="1">
    <citation type="submission" date="2020-12" db="EMBL/GenBank/DDBJ databases">
        <title>Metabolic potential, ecology and presence of endohyphal bacteria is reflected in genomic diversity of Mucoromycotina.</title>
        <authorList>
            <person name="Muszewska A."/>
            <person name="Okrasinska A."/>
            <person name="Steczkiewicz K."/>
            <person name="Drgas O."/>
            <person name="Orlowska M."/>
            <person name="Perlinska-Lenart U."/>
            <person name="Aleksandrzak-Piekarczyk T."/>
            <person name="Szatraj K."/>
            <person name="Zielenkiewicz U."/>
            <person name="Pilsyk S."/>
            <person name="Malc E."/>
            <person name="Mieczkowski P."/>
            <person name="Kruszewska J.S."/>
            <person name="Biernat P."/>
            <person name="Pawlowska J."/>
        </authorList>
    </citation>
    <scope>NUCLEOTIDE SEQUENCE</scope>
    <source>
        <strain evidence="10">CBS 226.32</strain>
    </source>
</reference>
<feature type="transmembrane region" description="Helical" evidence="8">
    <location>
        <begin position="64"/>
        <end position="87"/>
    </location>
</feature>
<keyword evidence="5 8" id="KW-1133">Transmembrane helix</keyword>
<evidence type="ECO:0000256" key="3">
    <source>
        <dbReference type="ARBA" id="ARBA00022801"/>
    </source>
</evidence>
<evidence type="ECO:0000256" key="4">
    <source>
        <dbReference type="ARBA" id="ARBA00022824"/>
    </source>
</evidence>
<evidence type="ECO:0000256" key="6">
    <source>
        <dbReference type="ARBA" id="ARBA00023136"/>
    </source>
</evidence>
<dbReference type="AlphaFoldDB" id="A0A8H7R9X1"/>
<name>A0A8H7R9X1_9FUNG</name>
<feature type="transmembrane region" description="Helical" evidence="8">
    <location>
        <begin position="261"/>
        <end position="277"/>
    </location>
</feature>
<dbReference type="InterPro" id="IPR000326">
    <property type="entry name" value="PAP2/HPO"/>
</dbReference>
<organism evidence="10 11">
    <name type="scientific">Mucor plumbeus</name>
    <dbReference type="NCBI Taxonomy" id="97098"/>
    <lineage>
        <taxon>Eukaryota</taxon>
        <taxon>Fungi</taxon>
        <taxon>Fungi incertae sedis</taxon>
        <taxon>Mucoromycota</taxon>
        <taxon>Mucoromycotina</taxon>
        <taxon>Mucoromycetes</taxon>
        <taxon>Mucorales</taxon>
        <taxon>Mucorineae</taxon>
        <taxon>Mucoraceae</taxon>
        <taxon>Mucor</taxon>
    </lineage>
</organism>
<feature type="domain" description="Phosphatidic acid phosphatase type 2/haloperoxidase" evidence="9">
    <location>
        <begin position="97"/>
        <end position="217"/>
    </location>
</feature>
<dbReference type="InterPro" id="IPR036938">
    <property type="entry name" value="PAP2/HPO_sf"/>
</dbReference>